<name>A0A3P6PGV8_ANISI</name>
<evidence type="ECO:0000313" key="2">
    <source>
        <dbReference type="Proteomes" id="UP000267096"/>
    </source>
</evidence>
<proteinExistence type="predicted"/>
<keyword evidence="2" id="KW-1185">Reference proteome</keyword>
<organism evidence="1 2">
    <name type="scientific">Anisakis simplex</name>
    <name type="common">Herring worm</name>
    <dbReference type="NCBI Taxonomy" id="6269"/>
    <lineage>
        <taxon>Eukaryota</taxon>
        <taxon>Metazoa</taxon>
        <taxon>Ecdysozoa</taxon>
        <taxon>Nematoda</taxon>
        <taxon>Chromadorea</taxon>
        <taxon>Rhabditida</taxon>
        <taxon>Spirurina</taxon>
        <taxon>Ascaridomorpha</taxon>
        <taxon>Ascaridoidea</taxon>
        <taxon>Anisakidae</taxon>
        <taxon>Anisakis</taxon>
        <taxon>Anisakis simplex complex</taxon>
    </lineage>
</organism>
<dbReference type="Proteomes" id="UP000267096">
    <property type="component" value="Unassembled WGS sequence"/>
</dbReference>
<gene>
    <name evidence="1" type="ORF">ASIM_LOCUS6169</name>
</gene>
<sequence length="63" mass="7166">MNFSAEVCSTWRRSISCEDVITRSPPTITTGNFAVFSQSLRSTTLVFMALLERYSILYDKINP</sequence>
<protein>
    <submittedName>
        <fullName evidence="1">Uncharacterized protein</fullName>
    </submittedName>
</protein>
<dbReference type="AlphaFoldDB" id="A0A3P6PGV8"/>
<dbReference type="EMBL" id="UYRR01013038">
    <property type="protein sequence ID" value="VDK26625.1"/>
    <property type="molecule type" value="Genomic_DNA"/>
</dbReference>
<reference evidence="1 2" key="1">
    <citation type="submission" date="2018-11" db="EMBL/GenBank/DDBJ databases">
        <authorList>
            <consortium name="Pathogen Informatics"/>
        </authorList>
    </citation>
    <scope>NUCLEOTIDE SEQUENCE [LARGE SCALE GENOMIC DNA]</scope>
</reference>
<evidence type="ECO:0000313" key="1">
    <source>
        <dbReference type="EMBL" id="VDK26625.1"/>
    </source>
</evidence>
<accession>A0A3P6PGV8</accession>